<evidence type="ECO:0000313" key="2">
    <source>
        <dbReference type="Proteomes" id="UP000559027"/>
    </source>
</evidence>
<organism evidence="1 2">
    <name type="scientific">Leucocoprinus leucothites</name>
    <dbReference type="NCBI Taxonomy" id="201217"/>
    <lineage>
        <taxon>Eukaryota</taxon>
        <taxon>Fungi</taxon>
        <taxon>Dikarya</taxon>
        <taxon>Basidiomycota</taxon>
        <taxon>Agaricomycotina</taxon>
        <taxon>Agaricomycetes</taxon>
        <taxon>Agaricomycetidae</taxon>
        <taxon>Agaricales</taxon>
        <taxon>Agaricineae</taxon>
        <taxon>Agaricaceae</taxon>
        <taxon>Leucocoprinus</taxon>
    </lineage>
</organism>
<dbReference type="EMBL" id="JAACJO010000006">
    <property type="protein sequence ID" value="KAF5356867.1"/>
    <property type="molecule type" value="Genomic_DNA"/>
</dbReference>
<dbReference type="Proteomes" id="UP000559027">
    <property type="component" value="Unassembled WGS sequence"/>
</dbReference>
<protein>
    <submittedName>
        <fullName evidence="1">Uncharacterized protein</fullName>
    </submittedName>
</protein>
<gene>
    <name evidence="1" type="ORF">D9756_006441</name>
</gene>
<dbReference type="AlphaFoldDB" id="A0A8H5G204"/>
<dbReference type="OrthoDB" id="3110754at2759"/>
<keyword evidence="2" id="KW-1185">Reference proteome</keyword>
<sequence>MLILQRVPSNILSSMQLLLSRIFFHYPPESYTTNLVTFCNEVGISERFFRDIYHHLRAVMSLHEFPSPTLDETIDLERSFFDQNLPSTSRLRHLQTLPRIYGAIAFHHKSFYEFLRDPARSSSFSIITPAIRQNLFDRLIQQHHHYASSYVTQGTKLILRPGIASSSTTLSWPQGSEYVDSWAKALVLLNISSSLSYGQPGFRIFLEGLLASSLQKLTELDYRKYMLGSIMLYGTGVFRTIEGSQFNQIKDYADFDPEALERTRIIRPCHPRLGSSRAIFAFYAVPRRKPSGKKFGLYKFGQGDKSMIWYWEFDKEKRYFREFQTVNYEEAMAFYRAGKSTMWDLDEDEDGSNVEDKDVTQEWQRDNEVQPLVDVEIPSETVGV</sequence>
<name>A0A8H5G204_9AGAR</name>
<proteinExistence type="predicted"/>
<comment type="caution">
    <text evidence="1">The sequence shown here is derived from an EMBL/GenBank/DDBJ whole genome shotgun (WGS) entry which is preliminary data.</text>
</comment>
<reference evidence="1 2" key="1">
    <citation type="journal article" date="2020" name="ISME J.">
        <title>Uncovering the hidden diversity of litter-decomposition mechanisms in mushroom-forming fungi.</title>
        <authorList>
            <person name="Floudas D."/>
            <person name="Bentzer J."/>
            <person name="Ahren D."/>
            <person name="Johansson T."/>
            <person name="Persson P."/>
            <person name="Tunlid A."/>
        </authorList>
    </citation>
    <scope>NUCLEOTIDE SEQUENCE [LARGE SCALE GENOMIC DNA]</scope>
    <source>
        <strain evidence="1 2">CBS 146.42</strain>
    </source>
</reference>
<accession>A0A8H5G204</accession>
<evidence type="ECO:0000313" key="1">
    <source>
        <dbReference type="EMBL" id="KAF5356867.1"/>
    </source>
</evidence>